<evidence type="ECO:0000313" key="2">
    <source>
        <dbReference type="EMBL" id="MCI4684838.1"/>
    </source>
</evidence>
<dbReference type="InterPro" id="IPR004323">
    <property type="entry name" value="Ion_tolerance_CutA"/>
</dbReference>
<dbReference type="Pfam" id="PF03091">
    <property type="entry name" value="CutA1"/>
    <property type="match status" value="1"/>
</dbReference>
<evidence type="ECO:0000313" key="3">
    <source>
        <dbReference type="Proteomes" id="UP001139104"/>
    </source>
</evidence>
<gene>
    <name evidence="2" type="ORF">K2U94_19045</name>
</gene>
<dbReference type="Proteomes" id="UP001139104">
    <property type="component" value="Unassembled WGS sequence"/>
</dbReference>
<evidence type="ECO:0000256" key="1">
    <source>
        <dbReference type="ARBA" id="ARBA00010169"/>
    </source>
</evidence>
<organism evidence="2 3">
    <name type="scientific">Candidatus Rhodoblastus alkanivorans</name>
    <dbReference type="NCBI Taxonomy" id="2954117"/>
    <lineage>
        <taxon>Bacteria</taxon>
        <taxon>Pseudomonadati</taxon>
        <taxon>Pseudomonadota</taxon>
        <taxon>Alphaproteobacteria</taxon>
        <taxon>Hyphomicrobiales</taxon>
        <taxon>Rhodoblastaceae</taxon>
        <taxon>Rhodoblastus</taxon>
    </lineage>
</organism>
<dbReference type="Gene3D" id="3.30.70.120">
    <property type="match status" value="1"/>
</dbReference>
<keyword evidence="3" id="KW-1185">Reference proteome</keyword>
<dbReference type="PANTHER" id="PTHR23419">
    <property type="entry name" value="DIVALENT CATION TOLERANCE CUTA-RELATED"/>
    <property type="match status" value="1"/>
</dbReference>
<dbReference type="RefSeq" id="WP_243068716.1">
    <property type="nucleotide sequence ID" value="NZ_JAIVFK010000022.1"/>
</dbReference>
<protein>
    <submittedName>
        <fullName evidence="2">Divalent-cation tolerance protein CutA</fullName>
    </submittedName>
</protein>
<proteinExistence type="inferred from homology"/>
<dbReference type="InterPro" id="IPR015867">
    <property type="entry name" value="N-reg_PII/ATP_PRibTrfase_C"/>
</dbReference>
<dbReference type="InterPro" id="IPR011322">
    <property type="entry name" value="N-reg_PII-like_a/b"/>
</dbReference>
<dbReference type="EMBL" id="JAIVFP010000001">
    <property type="protein sequence ID" value="MCI4684838.1"/>
    <property type="molecule type" value="Genomic_DNA"/>
</dbReference>
<name>A0ABS9ZAV2_9HYPH</name>
<comment type="caution">
    <text evidence="2">The sequence shown here is derived from an EMBL/GenBank/DDBJ whole genome shotgun (WGS) entry which is preliminary data.</text>
</comment>
<dbReference type="PANTHER" id="PTHR23419:SF8">
    <property type="entry name" value="FI09726P"/>
    <property type="match status" value="1"/>
</dbReference>
<reference evidence="2" key="1">
    <citation type="journal article" date="2022" name="ISME J.">
        <title>Identification of active gaseous-alkane degraders at natural gas seeps.</title>
        <authorList>
            <person name="Farhan Ul Haque M."/>
            <person name="Hernandez M."/>
            <person name="Crombie A.T."/>
            <person name="Murrell J.C."/>
        </authorList>
    </citation>
    <scope>NUCLEOTIDE SEQUENCE</scope>
    <source>
        <strain evidence="2">PC2</strain>
    </source>
</reference>
<accession>A0ABS9ZAV2</accession>
<dbReference type="SUPFAM" id="SSF54913">
    <property type="entry name" value="GlnB-like"/>
    <property type="match status" value="1"/>
</dbReference>
<comment type="similarity">
    <text evidence="1">Belongs to the CutA family.</text>
</comment>
<sequence>MDLSAFCMVQTTIDDELRAHDIAEALIEQKLAACVQIAPVTSVYVWKGAPASEKEFLISAKARTADFAAVAAAIRELHSYETPEIIALPILTGDAAYLDWARQATERGE</sequence>